<dbReference type="AlphaFoldDB" id="A0A7C3V4R9"/>
<accession>A0A7C3V4R9</accession>
<keyword evidence="4" id="KW-0411">Iron-sulfur</keyword>
<feature type="domain" description="4Fe-4S" evidence="5">
    <location>
        <begin position="112"/>
        <end position="171"/>
    </location>
</feature>
<keyword evidence="1" id="KW-0004">4Fe-4S</keyword>
<evidence type="ECO:0000256" key="1">
    <source>
        <dbReference type="ARBA" id="ARBA00022485"/>
    </source>
</evidence>
<dbReference type="PANTHER" id="PTHR36214">
    <property type="match status" value="1"/>
</dbReference>
<organism evidence="6">
    <name type="scientific">Desulfobacca acetoxidans</name>
    <dbReference type="NCBI Taxonomy" id="60893"/>
    <lineage>
        <taxon>Bacteria</taxon>
        <taxon>Pseudomonadati</taxon>
        <taxon>Thermodesulfobacteriota</taxon>
        <taxon>Desulfobaccia</taxon>
        <taxon>Desulfobaccales</taxon>
        <taxon>Desulfobaccaceae</taxon>
        <taxon>Desulfobacca</taxon>
    </lineage>
</organism>
<proteinExistence type="predicted"/>
<reference evidence="6" key="1">
    <citation type="journal article" date="2020" name="mSystems">
        <title>Genome- and Community-Level Interaction Insights into Carbon Utilization and Element Cycling Functions of Hydrothermarchaeota in Hydrothermal Sediment.</title>
        <authorList>
            <person name="Zhou Z."/>
            <person name="Liu Y."/>
            <person name="Xu W."/>
            <person name="Pan J."/>
            <person name="Luo Z.H."/>
            <person name="Li M."/>
        </authorList>
    </citation>
    <scope>NUCLEOTIDE SEQUENCE [LARGE SCALE GENOMIC DNA]</scope>
    <source>
        <strain evidence="6">SpSt-897</strain>
    </source>
</reference>
<keyword evidence="3" id="KW-0408">Iron</keyword>
<sequence length="184" mass="21101">MLLDQIKNYEIFRPKCDFTKEILHSIATFDADISPAFPYLNAELGGWDYDRTNQVLILKLAAGKGITLQPHEIAIKGARDQEEARALLEWIKGQINEVFERRAQITPRYTGQAGLKVMEILRLLPMTNCKACGYATCMAYAAALREGETRPQDCPPLWEEKYREKREKLQAYLESFGWRALDAD</sequence>
<comment type="caution">
    <text evidence="6">The sequence shown here is derived from an EMBL/GenBank/DDBJ whole genome shotgun (WGS) entry which is preliminary data.</text>
</comment>
<dbReference type="Gene3D" id="1.10.15.40">
    <property type="entry name" value="Electron transport complex subunit B, putative Fe-S cluster"/>
    <property type="match status" value="1"/>
</dbReference>
<keyword evidence="2" id="KW-0479">Metal-binding</keyword>
<dbReference type="PANTHER" id="PTHR36214:SF3">
    <property type="entry name" value="ACETYL-COA DECARBONYLASE_SYNTHASE COMPLEX SUBUNIT GAMMA"/>
    <property type="match status" value="1"/>
</dbReference>
<dbReference type="GO" id="GO:0046872">
    <property type="term" value="F:metal ion binding"/>
    <property type="evidence" value="ECO:0007669"/>
    <property type="project" value="UniProtKB-KW"/>
</dbReference>
<dbReference type="InterPro" id="IPR007202">
    <property type="entry name" value="4Fe-4S_dom"/>
</dbReference>
<dbReference type="GO" id="GO:0051539">
    <property type="term" value="F:4 iron, 4 sulfur cluster binding"/>
    <property type="evidence" value="ECO:0007669"/>
    <property type="project" value="UniProtKB-KW"/>
</dbReference>
<dbReference type="InterPro" id="IPR051069">
    <property type="entry name" value="ACDS_complex_subunit"/>
</dbReference>
<protein>
    <submittedName>
        <fullName evidence="6">Fe-S cluster protein</fullName>
    </submittedName>
</protein>
<name>A0A7C3V4R9_9BACT</name>
<gene>
    <name evidence="6" type="ORF">ENW96_06020</name>
</gene>
<dbReference type="Pfam" id="PF04060">
    <property type="entry name" value="FeS"/>
    <property type="match status" value="1"/>
</dbReference>
<evidence type="ECO:0000313" key="6">
    <source>
        <dbReference type="EMBL" id="HGF33934.1"/>
    </source>
</evidence>
<evidence type="ECO:0000256" key="4">
    <source>
        <dbReference type="ARBA" id="ARBA00023014"/>
    </source>
</evidence>
<dbReference type="PROSITE" id="PS51656">
    <property type="entry name" value="4FE4S"/>
    <property type="match status" value="1"/>
</dbReference>
<evidence type="ECO:0000256" key="3">
    <source>
        <dbReference type="ARBA" id="ARBA00023004"/>
    </source>
</evidence>
<dbReference type="EMBL" id="DTMF01000151">
    <property type="protein sequence ID" value="HGF33934.1"/>
    <property type="molecule type" value="Genomic_DNA"/>
</dbReference>
<evidence type="ECO:0000256" key="2">
    <source>
        <dbReference type="ARBA" id="ARBA00022723"/>
    </source>
</evidence>
<evidence type="ECO:0000259" key="5">
    <source>
        <dbReference type="PROSITE" id="PS51656"/>
    </source>
</evidence>